<accession>A0A2V3J3Q5</accession>
<comment type="subcellular location">
    <subcellularLocation>
        <location evidence="1">Nucleus</location>
        <location evidence="1">Nucleolus</location>
    </subcellularLocation>
</comment>
<comment type="caution">
    <text evidence="9">The sequence shown here is derived from an EMBL/GenBank/DDBJ whole genome shotgun (WGS) entry which is preliminary data.</text>
</comment>
<dbReference type="GO" id="GO:0005730">
    <property type="term" value="C:nucleolus"/>
    <property type="evidence" value="ECO:0007669"/>
    <property type="project" value="UniProtKB-SubCell"/>
</dbReference>
<dbReference type="AlphaFoldDB" id="A0A2V3J3Q5"/>
<dbReference type="GO" id="GO:0003676">
    <property type="term" value="F:nucleic acid binding"/>
    <property type="evidence" value="ECO:0007669"/>
    <property type="project" value="InterPro"/>
</dbReference>
<comment type="similarity">
    <text evidence="5">Belongs to the PINX1 family.</text>
</comment>
<keyword evidence="2" id="KW-0690">Ribosome biogenesis</keyword>
<evidence type="ECO:0000256" key="2">
    <source>
        <dbReference type="ARBA" id="ARBA00022517"/>
    </source>
</evidence>
<feature type="region of interest" description="Disordered" evidence="7">
    <location>
        <begin position="49"/>
        <end position="71"/>
    </location>
</feature>
<evidence type="ECO:0000256" key="3">
    <source>
        <dbReference type="ARBA" id="ARBA00022552"/>
    </source>
</evidence>
<evidence type="ECO:0000256" key="7">
    <source>
        <dbReference type="SAM" id="MobiDB-lite"/>
    </source>
</evidence>
<reference evidence="9 10" key="1">
    <citation type="journal article" date="2018" name="Mol. Biol. Evol.">
        <title>Analysis of the draft genome of the red seaweed Gracilariopsis chorda provides insights into genome size evolution in Rhodophyta.</title>
        <authorList>
            <person name="Lee J."/>
            <person name="Yang E.C."/>
            <person name="Graf L."/>
            <person name="Yang J.H."/>
            <person name="Qiu H."/>
            <person name="Zel Zion U."/>
            <person name="Chan C.X."/>
            <person name="Stephens T.G."/>
            <person name="Weber A.P.M."/>
            <person name="Boo G.H."/>
            <person name="Boo S.M."/>
            <person name="Kim K.M."/>
            <person name="Shin Y."/>
            <person name="Jung M."/>
            <person name="Lee S.J."/>
            <person name="Yim H.S."/>
            <person name="Lee J.H."/>
            <person name="Bhattacharya D."/>
            <person name="Yoon H.S."/>
        </authorList>
    </citation>
    <scope>NUCLEOTIDE SEQUENCE [LARGE SCALE GENOMIC DNA]</scope>
    <source>
        <strain evidence="9 10">SKKU-2015</strain>
        <tissue evidence="9">Whole body</tissue>
    </source>
</reference>
<evidence type="ECO:0000259" key="8">
    <source>
        <dbReference type="PROSITE" id="PS50174"/>
    </source>
</evidence>
<name>A0A2V3J3Q5_9FLOR</name>
<protein>
    <recommendedName>
        <fullName evidence="6">PinX1-related protein 1</fullName>
    </recommendedName>
</protein>
<evidence type="ECO:0000313" key="9">
    <source>
        <dbReference type="EMBL" id="PXF49081.1"/>
    </source>
</evidence>
<feature type="region of interest" description="Disordered" evidence="7">
    <location>
        <begin position="138"/>
        <end position="200"/>
    </location>
</feature>
<feature type="compositionally biased region" description="Basic residues" evidence="7">
    <location>
        <begin position="159"/>
        <end position="169"/>
    </location>
</feature>
<dbReference type="PROSITE" id="PS50174">
    <property type="entry name" value="G_PATCH"/>
    <property type="match status" value="1"/>
</dbReference>
<dbReference type="STRING" id="448386.A0A2V3J3Q5"/>
<organism evidence="9 10">
    <name type="scientific">Gracilariopsis chorda</name>
    <dbReference type="NCBI Taxonomy" id="448386"/>
    <lineage>
        <taxon>Eukaryota</taxon>
        <taxon>Rhodophyta</taxon>
        <taxon>Florideophyceae</taxon>
        <taxon>Rhodymeniophycidae</taxon>
        <taxon>Gracilariales</taxon>
        <taxon>Gracilariaceae</taxon>
        <taxon>Gracilariopsis</taxon>
    </lineage>
</organism>
<dbReference type="PANTHER" id="PTHR23149">
    <property type="entry name" value="G PATCH DOMAIN CONTAINING PROTEIN"/>
    <property type="match status" value="1"/>
</dbReference>
<dbReference type="InterPro" id="IPR000467">
    <property type="entry name" value="G_patch_dom"/>
</dbReference>
<evidence type="ECO:0000313" key="10">
    <source>
        <dbReference type="Proteomes" id="UP000247409"/>
    </source>
</evidence>
<dbReference type="OrthoDB" id="5246at2759"/>
<feature type="compositionally biased region" description="Basic residues" evidence="7">
    <location>
        <begin position="180"/>
        <end position="200"/>
    </location>
</feature>
<keyword evidence="4" id="KW-0539">Nucleus</keyword>
<evidence type="ECO:0000256" key="4">
    <source>
        <dbReference type="ARBA" id="ARBA00023242"/>
    </source>
</evidence>
<gene>
    <name evidence="9" type="ORF">BWQ96_01219</name>
</gene>
<dbReference type="Proteomes" id="UP000247409">
    <property type="component" value="Unassembled WGS sequence"/>
</dbReference>
<dbReference type="PANTHER" id="PTHR23149:SF31">
    <property type="entry name" value="PROTEIN PXR1"/>
    <property type="match status" value="1"/>
</dbReference>
<keyword evidence="10" id="KW-1185">Reference proteome</keyword>
<dbReference type="Pfam" id="PF01585">
    <property type="entry name" value="G-patch"/>
    <property type="match status" value="1"/>
</dbReference>
<evidence type="ECO:0000256" key="6">
    <source>
        <dbReference type="ARBA" id="ARBA00041961"/>
    </source>
</evidence>
<proteinExistence type="inferred from homology"/>
<dbReference type="EMBL" id="NBIV01000009">
    <property type="protein sequence ID" value="PXF49081.1"/>
    <property type="molecule type" value="Genomic_DNA"/>
</dbReference>
<keyword evidence="3" id="KW-0698">rRNA processing</keyword>
<dbReference type="InterPro" id="IPR050656">
    <property type="entry name" value="PINX1"/>
</dbReference>
<sequence length="200" mass="22348">MAGSIDTQNQTWAKDKSRFGFKMLQKMGWSEGKGLGRLEDGRTAALRARKKGDKQGLGVANAKDNPWQTPGLVAAGLNEVLSKLASDPSHKSSQSADRGTKSSKAIGFYARRAAQKDVRAYSAEALREILGGVHVSGSKVDLKEEERIQREVEQERERKHGRAEKRRKKEKSEKLGVATKIKKVHKADKKKRKQKKEKKQ</sequence>
<feature type="compositionally biased region" description="Basic and acidic residues" evidence="7">
    <location>
        <begin position="140"/>
        <end position="158"/>
    </location>
</feature>
<evidence type="ECO:0000256" key="5">
    <source>
        <dbReference type="ARBA" id="ARBA00038007"/>
    </source>
</evidence>
<evidence type="ECO:0000256" key="1">
    <source>
        <dbReference type="ARBA" id="ARBA00004604"/>
    </source>
</evidence>
<feature type="region of interest" description="Disordered" evidence="7">
    <location>
        <begin position="84"/>
        <end position="107"/>
    </location>
</feature>
<dbReference type="SMART" id="SM00443">
    <property type="entry name" value="G_patch"/>
    <property type="match status" value="1"/>
</dbReference>
<feature type="domain" description="G-patch" evidence="8">
    <location>
        <begin position="16"/>
        <end position="62"/>
    </location>
</feature>
<dbReference type="GO" id="GO:0006364">
    <property type="term" value="P:rRNA processing"/>
    <property type="evidence" value="ECO:0007669"/>
    <property type="project" value="UniProtKB-KW"/>
</dbReference>